<name>A0A9D4FH41_DREPO</name>
<reference evidence="2" key="2">
    <citation type="submission" date="2020-11" db="EMBL/GenBank/DDBJ databases">
        <authorList>
            <person name="McCartney M.A."/>
            <person name="Auch B."/>
            <person name="Kono T."/>
            <person name="Mallez S."/>
            <person name="Becker A."/>
            <person name="Gohl D.M."/>
            <person name="Silverstein K.A.T."/>
            <person name="Koren S."/>
            <person name="Bechman K.B."/>
            <person name="Herman A."/>
            <person name="Abrahante J.E."/>
            <person name="Garbe J."/>
        </authorList>
    </citation>
    <scope>NUCLEOTIDE SEQUENCE</scope>
    <source>
        <strain evidence="2">Duluth1</strain>
        <tissue evidence="2">Whole animal</tissue>
    </source>
</reference>
<organism evidence="2 3">
    <name type="scientific">Dreissena polymorpha</name>
    <name type="common">Zebra mussel</name>
    <name type="synonym">Mytilus polymorpha</name>
    <dbReference type="NCBI Taxonomy" id="45954"/>
    <lineage>
        <taxon>Eukaryota</taxon>
        <taxon>Metazoa</taxon>
        <taxon>Spiralia</taxon>
        <taxon>Lophotrochozoa</taxon>
        <taxon>Mollusca</taxon>
        <taxon>Bivalvia</taxon>
        <taxon>Autobranchia</taxon>
        <taxon>Heteroconchia</taxon>
        <taxon>Euheterodonta</taxon>
        <taxon>Imparidentia</taxon>
        <taxon>Neoheterodontei</taxon>
        <taxon>Myida</taxon>
        <taxon>Dreissenoidea</taxon>
        <taxon>Dreissenidae</taxon>
        <taxon>Dreissena</taxon>
    </lineage>
</organism>
<dbReference type="Proteomes" id="UP000828390">
    <property type="component" value="Unassembled WGS sequence"/>
</dbReference>
<dbReference type="EMBL" id="JAIWYP010000007">
    <property type="protein sequence ID" value="KAH3797594.1"/>
    <property type="molecule type" value="Genomic_DNA"/>
</dbReference>
<evidence type="ECO:0000256" key="1">
    <source>
        <dbReference type="SAM" id="MobiDB-lite"/>
    </source>
</evidence>
<evidence type="ECO:0000313" key="3">
    <source>
        <dbReference type="Proteomes" id="UP000828390"/>
    </source>
</evidence>
<gene>
    <name evidence="2" type="ORF">DPMN_151178</name>
</gene>
<feature type="region of interest" description="Disordered" evidence="1">
    <location>
        <begin position="87"/>
        <end position="115"/>
    </location>
</feature>
<evidence type="ECO:0000313" key="2">
    <source>
        <dbReference type="EMBL" id="KAH3797594.1"/>
    </source>
</evidence>
<dbReference type="AlphaFoldDB" id="A0A9D4FH41"/>
<comment type="caution">
    <text evidence="2">The sequence shown here is derived from an EMBL/GenBank/DDBJ whole genome shotgun (WGS) entry which is preliminary data.</text>
</comment>
<sequence length="115" mass="12907">MELTRINLLLYKLLSVWGKSCLVRNAAVYIRVVVVQVQDGPCRLRVGPCLYGAIHILAVLVPVNDVFLRADNMKFLNSTRVAEKRATEQMVTDSGSNEATKLGCNVDMEKRSRKQ</sequence>
<reference evidence="2" key="1">
    <citation type="journal article" date="2019" name="bioRxiv">
        <title>The Genome of the Zebra Mussel, Dreissena polymorpha: A Resource for Invasive Species Research.</title>
        <authorList>
            <person name="McCartney M.A."/>
            <person name="Auch B."/>
            <person name="Kono T."/>
            <person name="Mallez S."/>
            <person name="Zhang Y."/>
            <person name="Obille A."/>
            <person name="Becker A."/>
            <person name="Abrahante J.E."/>
            <person name="Garbe J."/>
            <person name="Badalamenti J.P."/>
            <person name="Herman A."/>
            <person name="Mangelson H."/>
            <person name="Liachko I."/>
            <person name="Sullivan S."/>
            <person name="Sone E.D."/>
            <person name="Koren S."/>
            <person name="Silverstein K.A.T."/>
            <person name="Beckman K.B."/>
            <person name="Gohl D.M."/>
        </authorList>
    </citation>
    <scope>NUCLEOTIDE SEQUENCE</scope>
    <source>
        <strain evidence="2">Duluth1</strain>
        <tissue evidence="2">Whole animal</tissue>
    </source>
</reference>
<keyword evidence="3" id="KW-1185">Reference proteome</keyword>
<feature type="compositionally biased region" description="Polar residues" evidence="1">
    <location>
        <begin position="89"/>
        <end position="99"/>
    </location>
</feature>
<proteinExistence type="predicted"/>
<protein>
    <submittedName>
        <fullName evidence="2">Uncharacterized protein</fullName>
    </submittedName>
</protein>
<accession>A0A9D4FH41</accession>